<feature type="transmembrane region" description="Helical" evidence="16">
    <location>
        <begin position="164"/>
        <end position="187"/>
    </location>
</feature>
<comment type="subcellular location">
    <subcellularLocation>
        <location evidence="1">Cell membrane</location>
        <topology evidence="1">Multi-pass membrane protein</topology>
    </subcellularLocation>
</comment>
<evidence type="ECO:0000313" key="19">
    <source>
        <dbReference type="Proteomes" id="UP000292423"/>
    </source>
</evidence>
<gene>
    <name evidence="18" type="ORF">EV700_2105</name>
</gene>
<dbReference type="SMART" id="SM00843">
    <property type="entry name" value="Ftsk_gamma"/>
    <property type="match status" value="1"/>
</dbReference>
<dbReference type="Gene3D" id="1.10.10.10">
    <property type="entry name" value="Winged helix-like DNA-binding domain superfamily/Winged helix DNA-binding domain"/>
    <property type="match status" value="1"/>
</dbReference>
<comment type="caution">
    <text evidence="18">The sequence shown here is derived from an EMBL/GenBank/DDBJ whole genome shotgun (WGS) entry which is preliminary data.</text>
</comment>
<evidence type="ECO:0000256" key="14">
    <source>
        <dbReference type="PROSITE-ProRule" id="PRU00289"/>
    </source>
</evidence>
<evidence type="ECO:0000256" key="2">
    <source>
        <dbReference type="ARBA" id="ARBA00006474"/>
    </source>
</evidence>
<evidence type="ECO:0000256" key="11">
    <source>
        <dbReference type="ARBA" id="ARBA00023125"/>
    </source>
</evidence>
<dbReference type="InterPro" id="IPR002543">
    <property type="entry name" value="FtsK_dom"/>
</dbReference>
<dbReference type="Gene3D" id="3.30.980.40">
    <property type="match status" value="1"/>
</dbReference>
<evidence type="ECO:0000256" key="8">
    <source>
        <dbReference type="ARBA" id="ARBA00022829"/>
    </source>
</evidence>
<dbReference type="PROSITE" id="PS50901">
    <property type="entry name" value="FTSK"/>
    <property type="match status" value="1"/>
</dbReference>
<dbReference type="Gene3D" id="3.40.50.300">
    <property type="entry name" value="P-loop containing nucleotide triphosphate hydrolases"/>
    <property type="match status" value="1"/>
</dbReference>
<dbReference type="RefSeq" id="WP_130413465.1">
    <property type="nucleotide sequence ID" value="NZ_SHKX01000012.1"/>
</dbReference>
<keyword evidence="13" id="KW-0131">Cell cycle</keyword>
<keyword evidence="19" id="KW-1185">Reference proteome</keyword>
<dbReference type="Pfam" id="PF01580">
    <property type="entry name" value="FtsK_SpoIIIE"/>
    <property type="match status" value="1"/>
</dbReference>
<evidence type="ECO:0000256" key="13">
    <source>
        <dbReference type="ARBA" id="ARBA00023306"/>
    </source>
</evidence>
<evidence type="ECO:0000256" key="10">
    <source>
        <dbReference type="ARBA" id="ARBA00022989"/>
    </source>
</evidence>
<feature type="transmembrane region" description="Helical" evidence="16">
    <location>
        <begin position="125"/>
        <end position="144"/>
    </location>
</feature>
<dbReference type="InterPro" id="IPR036388">
    <property type="entry name" value="WH-like_DNA-bd_sf"/>
</dbReference>
<keyword evidence="10 16" id="KW-1133">Transmembrane helix</keyword>
<proteinExistence type="inferred from homology"/>
<dbReference type="InterPro" id="IPR041027">
    <property type="entry name" value="FtsK_alpha"/>
</dbReference>
<dbReference type="GO" id="GO:0005524">
    <property type="term" value="F:ATP binding"/>
    <property type="evidence" value="ECO:0007669"/>
    <property type="project" value="UniProtKB-UniRule"/>
</dbReference>
<dbReference type="Pfam" id="PF09397">
    <property type="entry name" value="FtsK_gamma"/>
    <property type="match status" value="1"/>
</dbReference>
<keyword evidence="5" id="KW-0132">Cell division</keyword>
<feature type="transmembrane region" description="Helical" evidence="16">
    <location>
        <begin position="78"/>
        <end position="104"/>
    </location>
</feature>
<accession>A0A4V2G5K9</accession>
<dbReference type="Proteomes" id="UP000292423">
    <property type="component" value="Unassembled WGS sequence"/>
</dbReference>
<dbReference type="FunFam" id="3.40.50.300:FF:000209">
    <property type="entry name" value="Cell division protein FtsK"/>
    <property type="match status" value="1"/>
</dbReference>
<comment type="similarity">
    <text evidence="2">Belongs to the FtsK/SpoIIIE/SftA family.</text>
</comment>
<dbReference type="GO" id="GO:0051301">
    <property type="term" value="P:cell division"/>
    <property type="evidence" value="ECO:0007669"/>
    <property type="project" value="UniProtKB-KW"/>
</dbReference>
<evidence type="ECO:0000256" key="1">
    <source>
        <dbReference type="ARBA" id="ARBA00004651"/>
    </source>
</evidence>
<keyword evidence="12 16" id="KW-0472">Membrane</keyword>
<feature type="transmembrane region" description="Helical" evidence="16">
    <location>
        <begin position="39"/>
        <end position="58"/>
    </location>
</feature>
<keyword evidence="7 14" id="KW-0547">Nucleotide-binding</keyword>
<keyword evidence="6 16" id="KW-0812">Transmembrane</keyword>
<dbReference type="OrthoDB" id="9807790at2"/>
<evidence type="ECO:0000256" key="4">
    <source>
        <dbReference type="ARBA" id="ARBA00022475"/>
    </source>
</evidence>
<dbReference type="EMBL" id="SHKX01000012">
    <property type="protein sequence ID" value="RZU45286.1"/>
    <property type="molecule type" value="Genomic_DNA"/>
</dbReference>
<evidence type="ECO:0000256" key="5">
    <source>
        <dbReference type="ARBA" id="ARBA00022618"/>
    </source>
</evidence>
<dbReference type="Pfam" id="PF13491">
    <property type="entry name" value="FtsK_4TM"/>
    <property type="match status" value="1"/>
</dbReference>
<evidence type="ECO:0000256" key="9">
    <source>
        <dbReference type="ARBA" id="ARBA00022840"/>
    </source>
</evidence>
<evidence type="ECO:0000256" key="3">
    <source>
        <dbReference type="ARBA" id="ARBA00020887"/>
    </source>
</evidence>
<dbReference type="Pfam" id="PF17854">
    <property type="entry name" value="FtsK_alpha"/>
    <property type="match status" value="1"/>
</dbReference>
<evidence type="ECO:0000256" key="15">
    <source>
        <dbReference type="SAM" id="MobiDB-lite"/>
    </source>
</evidence>
<dbReference type="GO" id="GO:0005886">
    <property type="term" value="C:plasma membrane"/>
    <property type="evidence" value="ECO:0007669"/>
    <property type="project" value="UniProtKB-SubCell"/>
</dbReference>
<keyword evidence="11" id="KW-0238">DNA-binding</keyword>
<sequence>MTAFFTRTPENKKPSLNRPPVPVPERPVHHKGVREVQSALWLGIGLYLFVALLTYSPLDPGWSRVSSDTLEVTNAAGIAGAWLADIFHSFLGSASLLIPVFCLFEIMTIWRPKAVPVNMVIRAMSNALSLIACSALFALHSYVADENIINAAGGIIGLEVAQGLYGNFGLFGPTVLLVVVLTFNLSLVSGFPWKLALEATGYPLYAFLLNIQQGFRRKVAEYREHKIRSAELQRAISQSEQQFQINITNPKVQAQLGDEGRVDPVVPVAVAAAAVVAADAAQAAEHLDQAVVESAHPEEVPQLMAELNEVIAGFDHASEPVVSSPDLADDDFPVISDALPVLTADRDPAEALMADLDAMVRDLPDETLAAPLLPDDLPVLETTASEAEVVHQVTEQWLGEGAERDADLSAKLDEAVVHGAVETALHPAIPADPVAVIAPETQEPAPLDDLPVDITPELASAPESTDILDTLVDDDGDLDFISAAEQEAIDELVTTMTEHPDEVSGFLVDEDSIIEPRQPAPAELPATPPAVATLAVRDDAPSRRRWYEIPSLDLLEKPDVNRKPGFTPEQLERLSKLLEIKLKEFNIDARVVDAHPGPVITRFEIDPAPGTKVAKITNIAKDLARSMAMISVRVVEVIPGKSTVGIEIPNAHREVVRLLEILSAPHYQEKESPVSLALGKDISGKPVVADLARMPHLLVAGTTGSGKSVGVNAMLISILYKATPEEVRLILIDPKMLELSIYDKIPHLLTPVVTDMKDAGNALRWSVGEMERRYKLMAAVGVRNLAGFNKKLDEAEARGENILDPIWKKEDSGLQDVPPKLKKMPFIVIVIDEFADMMMTTGKKAEELIARIAQKARAAGIHLILATQRPSVDVITGLIKANVPSRIAFQVSSKIDSRTILDQPGADQLLGHGDMLFQPVGTNIPERVHGAFVSDDEVHRVCDAWRILGEPDYIDEILEGDFNEDGTPSKGVSGGMGDEDADAEQDPLYDEAVAFVLETRRASISFVQRKFKIGYNRAARLIEAMEMAGLVSSMQSNGQREVISPQHD</sequence>
<dbReference type="CDD" id="cd01127">
    <property type="entry name" value="TrwB_TraG_TraD_VirD4"/>
    <property type="match status" value="1"/>
</dbReference>
<dbReference type="InterPro" id="IPR050206">
    <property type="entry name" value="FtsK/SpoIIIE/SftA"/>
</dbReference>
<protein>
    <recommendedName>
        <fullName evidence="3">DNA translocase FtsK</fullName>
    </recommendedName>
</protein>
<evidence type="ECO:0000256" key="7">
    <source>
        <dbReference type="ARBA" id="ARBA00022741"/>
    </source>
</evidence>
<dbReference type="InterPro" id="IPR018541">
    <property type="entry name" value="Ftsk_gamma"/>
</dbReference>
<dbReference type="InterPro" id="IPR025199">
    <property type="entry name" value="FtsK_4TM"/>
</dbReference>
<dbReference type="InterPro" id="IPR036390">
    <property type="entry name" value="WH_DNA-bd_sf"/>
</dbReference>
<keyword evidence="8" id="KW-0159">Chromosome partition</keyword>
<evidence type="ECO:0000259" key="17">
    <source>
        <dbReference type="PROSITE" id="PS50901"/>
    </source>
</evidence>
<dbReference type="InterPro" id="IPR027417">
    <property type="entry name" value="P-loop_NTPase"/>
</dbReference>
<feature type="region of interest" description="Disordered" evidence="15">
    <location>
        <begin position="964"/>
        <end position="984"/>
    </location>
</feature>
<dbReference type="PANTHER" id="PTHR22683">
    <property type="entry name" value="SPORULATION PROTEIN RELATED"/>
    <property type="match status" value="1"/>
</dbReference>
<name>A0A4V2G5K9_9GAMM</name>
<evidence type="ECO:0000256" key="12">
    <source>
        <dbReference type="ARBA" id="ARBA00023136"/>
    </source>
</evidence>
<dbReference type="SUPFAM" id="SSF52540">
    <property type="entry name" value="P-loop containing nucleoside triphosphate hydrolases"/>
    <property type="match status" value="1"/>
</dbReference>
<feature type="binding site" evidence="14">
    <location>
        <begin position="701"/>
        <end position="708"/>
    </location>
    <ligand>
        <name>ATP</name>
        <dbReference type="ChEBI" id="CHEBI:30616"/>
    </ligand>
</feature>
<feature type="region of interest" description="Disordered" evidence="15">
    <location>
        <begin position="1"/>
        <end position="28"/>
    </location>
</feature>
<dbReference type="AlphaFoldDB" id="A0A4V2G5K9"/>
<evidence type="ECO:0000313" key="18">
    <source>
        <dbReference type="EMBL" id="RZU45286.1"/>
    </source>
</evidence>
<evidence type="ECO:0000256" key="16">
    <source>
        <dbReference type="SAM" id="Phobius"/>
    </source>
</evidence>
<feature type="domain" description="FtsK" evidence="17">
    <location>
        <begin position="684"/>
        <end position="898"/>
    </location>
</feature>
<organism evidence="18 19">
    <name type="scientific">Fluviicoccus keumensis</name>
    <dbReference type="NCBI Taxonomy" id="1435465"/>
    <lineage>
        <taxon>Bacteria</taxon>
        <taxon>Pseudomonadati</taxon>
        <taxon>Pseudomonadota</taxon>
        <taxon>Gammaproteobacteria</taxon>
        <taxon>Moraxellales</taxon>
        <taxon>Moraxellaceae</taxon>
        <taxon>Fluviicoccus</taxon>
    </lineage>
</organism>
<dbReference type="PANTHER" id="PTHR22683:SF41">
    <property type="entry name" value="DNA TRANSLOCASE FTSK"/>
    <property type="match status" value="1"/>
</dbReference>
<evidence type="ECO:0000256" key="6">
    <source>
        <dbReference type="ARBA" id="ARBA00022692"/>
    </source>
</evidence>
<keyword evidence="9 14" id="KW-0067">ATP-binding</keyword>
<dbReference type="GO" id="GO:0003677">
    <property type="term" value="F:DNA binding"/>
    <property type="evidence" value="ECO:0007669"/>
    <property type="project" value="UniProtKB-KW"/>
</dbReference>
<reference evidence="18 19" key="1">
    <citation type="submission" date="2019-02" db="EMBL/GenBank/DDBJ databases">
        <title>Genomic Encyclopedia of Type Strains, Phase IV (KMG-IV): sequencing the most valuable type-strain genomes for metagenomic binning, comparative biology and taxonomic classification.</title>
        <authorList>
            <person name="Goeker M."/>
        </authorList>
    </citation>
    <scope>NUCLEOTIDE SEQUENCE [LARGE SCALE GENOMIC DNA]</scope>
    <source>
        <strain evidence="18 19">DSM 105135</strain>
    </source>
</reference>
<dbReference type="SUPFAM" id="SSF46785">
    <property type="entry name" value="Winged helix' DNA-binding domain"/>
    <property type="match status" value="1"/>
</dbReference>
<keyword evidence="4" id="KW-1003">Cell membrane</keyword>
<dbReference type="GO" id="GO:0007059">
    <property type="term" value="P:chromosome segregation"/>
    <property type="evidence" value="ECO:0007669"/>
    <property type="project" value="UniProtKB-KW"/>
</dbReference>